<dbReference type="SUPFAM" id="SSF46689">
    <property type="entry name" value="Homeodomain-like"/>
    <property type="match status" value="1"/>
</dbReference>
<protein>
    <submittedName>
        <fullName evidence="2">Uncharacterized protein</fullName>
    </submittedName>
</protein>
<dbReference type="EMBL" id="KQ435704">
    <property type="protein sequence ID" value="KOX80310.1"/>
    <property type="molecule type" value="Genomic_DNA"/>
</dbReference>
<evidence type="ECO:0000313" key="2">
    <source>
        <dbReference type="EMBL" id="KOX80310.1"/>
    </source>
</evidence>
<dbReference type="AlphaFoldDB" id="A0A0M9AA43"/>
<comment type="subcellular location">
    <subcellularLocation>
        <location evidence="1">Nucleus</location>
    </subcellularLocation>
</comment>
<gene>
    <name evidence="2" type="ORF">WN51_07975</name>
</gene>
<dbReference type="GO" id="GO:0005634">
    <property type="term" value="C:nucleus"/>
    <property type="evidence" value="ECO:0007669"/>
    <property type="project" value="UniProtKB-SubCell"/>
</dbReference>
<name>A0A0M9AA43_9HYME</name>
<dbReference type="STRING" id="166423.A0A0M9AA43"/>
<evidence type="ECO:0000256" key="1">
    <source>
        <dbReference type="ARBA" id="ARBA00004123"/>
    </source>
</evidence>
<organism evidence="2 3">
    <name type="scientific">Melipona quadrifasciata</name>
    <dbReference type="NCBI Taxonomy" id="166423"/>
    <lineage>
        <taxon>Eukaryota</taxon>
        <taxon>Metazoa</taxon>
        <taxon>Ecdysozoa</taxon>
        <taxon>Arthropoda</taxon>
        <taxon>Hexapoda</taxon>
        <taxon>Insecta</taxon>
        <taxon>Pterygota</taxon>
        <taxon>Neoptera</taxon>
        <taxon>Endopterygota</taxon>
        <taxon>Hymenoptera</taxon>
        <taxon>Apocrita</taxon>
        <taxon>Aculeata</taxon>
        <taxon>Apoidea</taxon>
        <taxon>Anthophila</taxon>
        <taxon>Apidae</taxon>
        <taxon>Melipona</taxon>
    </lineage>
</organism>
<reference evidence="2 3" key="1">
    <citation type="submission" date="2015-07" db="EMBL/GenBank/DDBJ databases">
        <title>The genome of Melipona quadrifasciata.</title>
        <authorList>
            <person name="Pan H."/>
            <person name="Kapheim K."/>
        </authorList>
    </citation>
    <scope>NUCLEOTIDE SEQUENCE [LARGE SCALE GENOMIC DNA]</scope>
    <source>
        <strain evidence="2">0111107301</strain>
        <tissue evidence="2">Whole body</tissue>
    </source>
</reference>
<proteinExistence type="predicted"/>
<sequence>MSVKYAKRFEAVFSCYHPKGPKMTVRTAAKYLRKSPQFVDHWVQRYKETKCVDGLPNRGSKRVITKSEDRAIMRLYSKNLNLFFWQKG</sequence>
<dbReference type="Proteomes" id="UP000053105">
    <property type="component" value="Unassembled WGS sequence"/>
</dbReference>
<dbReference type="OrthoDB" id="7553592at2759"/>
<accession>A0A0M9AA43</accession>
<keyword evidence="3" id="KW-1185">Reference proteome</keyword>
<dbReference type="InterPro" id="IPR009057">
    <property type="entry name" value="Homeodomain-like_sf"/>
</dbReference>
<evidence type="ECO:0000313" key="3">
    <source>
        <dbReference type="Proteomes" id="UP000053105"/>
    </source>
</evidence>